<keyword evidence="5" id="KW-0472">Membrane</keyword>
<evidence type="ECO:0000256" key="1">
    <source>
        <dbReference type="ARBA" id="ARBA00008683"/>
    </source>
</evidence>
<keyword evidence="5" id="KW-1133">Transmembrane helix</keyword>
<dbReference type="InterPro" id="IPR002142">
    <property type="entry name" value="Peptidase_S49"/>
</dbReference>
<dbReference type="SUPFAM" id="SSF52096">
    <property type="entry name" value="ClpP/crotonase"/>
    <property type="match status" value="1"/>
</dbReference>
<dbReference type="OrthoDB" id="9764363at2"/>
<keyword evidence="8" id="KW-1185">Reference proteome</keyword>
<gene>
    <name evidence="7" type="ORF">DFR30_1636</name>
</gene>
<accession>A0A4R1HAI4</accession>
<keyword evidence="2 7" id="KW-0645">Protease</keyword>
<dbReference type="GO" id="GO:0006508">
    <property type="term" value="P:proteolysis"/>
    <property type="evidence" value="ECO:0007669"/>
    <property type="project" value="UniProtKB-KW"/>
</dbReference>
<keyword evidence="4" id="KW-0720">Serine protease</keyword>
<feature type="domain" description="Peptidase S49" evidence="6">
    <location>
        <begin position="139"/>
        <end position="278"/>
    </location>
</feature>
<dbReference type="Pfam" id="PF01343">
    <property type="entry name" value="Peptidase_S49"/>
    <property type="match status" value="1"/>
</dbReference>
<dbReference type="PANTHER" id="PTHR42987">
    <property type="entry name" value="PEPTIDASE S49"/>
    <property type="match status" value="1"/>
</dbReference>
<evidence type="ECO:0000256" key="4">
    <source>
        <dbReference type="ARBA" id="ARBA00022825"/>
    </source>
</evidence>
<keyword evidence="5" id="KW-0812">Transmembrane</keyword>
<feature type="transmembrane region" description="Helical" evidence="5">
    <location>
        <begin position="41"/>
        <end position="59"/>
    </location>
</feature>
<dbReference type="Proteomes" id="UP000295707">
    <property type="component" value="Unassembled WGS sequence"/>
</dbReference>
<evidence type="ECO:0000313" key="7">
    <source>
        <dbReference type="EMBL" id="TCK18358.1"/>
    </source>
</evidence>
<evidence type="ECO:0000256" key="5">
    <source>
        <dbReference type="SAM" id="Phobius"/>
    </source>
</evidence>
<dbReference type="PANTHER" id="PTHR42987:SF8">
    <property type="entry name" value="PROTEINASE"/>
    <property type="match status" value="1"/>
</dbReference>
<keyword evidence="3" id="KW-0378">Hydrolase</keyword>
<comment type="similarity">
    <text evidence="1">Belongs to the peptidase S49 family.</text>
</comment>
<dbReference type="InterPro" id="IPR047272">
    <property type="entry name" value="S49_SppA_C"/>
</dbReference>
<organism evidence="7 8">
    <name type="scientific">Thiogranum longum</name>
    <dbReference type="NCBI Taxonomy" id="1537524"/>
    <lineage>
        <taxon>Bacteria</taxon>
        <taxon>Pseudomonadati</taxon>
        <taxon>Pseudomonadota</taxon>
        <taxon>Gammaproteobacteria</taxon>
        <taxon>Chromatiales</taxon>
        <taxon>Ectothiorhodospiraceae</taxon>
        <taxon>Thiogranum</taxon>
    </lineage>
</organism>
<protein>
    <submittedName>
        <fullName evidence="7">Protease-4</fullName>
    </submittedName>
</protein>
<dbReference type="EMBL" id="SMFX01000001">
    <property type="protein sequence ID" value="TCK18358.1"/>
    <property type="molecule type" value="Genomic_DNA"/>
</dbReference>
<evidence type="ECO:0000313" key="8">
    <source>
        <dbReference type="Proteomes" id="UP000295707"/>
    </source>
</evidence>
<dbReference type="GO" id="GO:0008236">
    <property type="term" value="F:serine-type peptidase activity"/>
    <property type="evidence" value="ECO:0007669"/>
    <property type="project" value="UniProtKB-KW"/>
</dbReference>
<proteinExistence type="inferred from homology"/>
<reference evidence="7 8" key="1">
    <citation type="submission" date="2019-03" db="EMBL/GenBank/DDBJ databases">
        <title>Genomic Encyclopedia of Type Strains, Phase IV (KMG-IV): sequencing the most valuable type-strain genomes for metagenomic binning, comparative biology and taxonomic classification.</title>
        <authorList>
            <person name="Goeker M."/>
        </authorList>
    </citation>
    <scope>NUCLEOTIDE SEQUENCE [LARGE SCALE GENOMIC DNA]</scope>
    <source>
        <strain evidence="7 8">DSM 19610</strain>
    </source>
</reference>
<name>A0A4R1HAI4_9GAMM</name>
<dbReference type="AlphaFoldDB" id="A0A4R1HAI4"/>
<dbReference type="CDD" id="cd07023">
    <property type="entry name" value="S49_Sppa_N_C"/>
    <property type="match status" value="1"/>
</dbReference>
<dbReference type="RefSeq" id="WP_132972167.1">
    <property type="nucleotide sequence ID" value="NZ_SMFX01000001.1"/>
</dbReference>
<dbReference type="Gene3D" id="3.90.226.10">
    <property type="entry name" value="2-enoyl-CoA Hydratase, Chain A, domain 1"/>
    <property type="match status" value="1"/>
</dbReference>
<dbReference type="InterPro" id="IPR029045">
    <property type="entry name" value="ClpP/crotonase-like_dom_sf"/>
</dbReference>
<evidence type="ECO:0000256" key="2">
    <source>
        <dbReference type="ARBA" id="ARBA00022670"/>
    </source>
</evidence>
<evidence type="ECO:0000256" key="3">
    <source>
        <dbReference type="ARBA" id="ARBA00022801"/>
    </source>
</evidence>
<comment type="caution">
    <text evidence="7">The sequence shown here is derived from an EMBL/GenBank/DDBJ whole genome shotgun (WGS) entry which is preliminary data.</text>
</comment>
<evidence type="ECO:0000259" key="6">
    <source>
        <dbReference type="Pfam" id="PF01343"/>
    </source>
</evidence>
<sequence>MTSNQNTDPTQEQTSEWQRDLIQKLATSSLAEQRRARRWGIFFKFLTFAYLVGIVYLYTPDLEMDAAEHKRHTALVELKGVIAPDKEAGADNVITGLRDAFENENTAGVILRINSPGGSPVQAGYINDEIKRLRSKYPDIPLYAVISDICASGGYYVAAAADKIYADKASIVGSIGVRMDGFGFVGAMEKLGVERRLITAGEHKGFLDPFQPAKASDIAHVKNLLADIHSQFINVVREGRGERLKETPDLFSGYVWTGEQSIDLGLVDELGSAGYVAREVIGAETIVDYTPQEDLLQKFSKKLGTAMGRGVGKVLTSESISLQ</sequence>
<dbReference type="Gene3D" id="6.20.330.10">
    <property type="match status" value="1"/>
</dbReference>